<dbReference type="EMBL" id="MNCJ02000326">
    <property type="protein sequence ID" value="KAF5784382.1"/>
    <property type="molecule type" value="Genomic_DNA"/>
</dbReference>
<gene>
    <name evidence="1" type="ORF">HanXRQr2_Chr11g0518921</name>
</gene>
<reference evidence="1" key="1">
    <citation type="journal article" date="2017" name="Nature">
        <title>The sunflower genome provides insights into oil metabolism, flowering and Asterid evolution.</title>
        <authorList>
            <person name="Badouin H."/>
            <person name="Gouzy J."/>
            <person name="Grassa C.J."/>
            <person name="Murat F."/>
            <person name="Staton S.E."/>
            <person name="Cottret L."/>
            <person name="Lelandais-Briere C."/>
            <person name="Owens G.L."/>
            <person name="Carrere S."/>
            <person name="Mayjonade B."/>
            <person name="Legrand L."/>
            <person name="Gill N."/>
            <person name="Kane N.C."/>
            <person name="Bowers J.E."/>
            <person name="Hubner S."/>
            <person name="Bellec A."/>
            <person name="Berard A."/>
            <person name="Berges H."/>
            <person name="Blanchet N."/>
            <person name="Boniface M.C."/>
            <person name="Brunel D."/>
            <person name="Catrice O."/>
            <person name="Chaidir N."/>
            <person name="Claudel C."/>
            <person name="Donnadieu C."/>
            <person name="Faraut T."/>
            <person name="Fievet G."/>
            <person name="Helmstetter N."/>
            <person name="King M."/>
            <person name="Knapp S.J."/>
            <person name="Lai Z."/>
            <person name="Le Paslier M.C."/>
            <person name="Lippi Y."/>
            <person name="Lorenzon L."/>
            <person name="Mandel J.R."/>
            <person name="Marage G."/>
            <person name="Marchand G."/>
            <person name="Marquand E."/>
            <person name="Bret-Mestries E."/>
            <person name="Morien E."/>
            <person name="Nambeesan S."/>
            <person name="Nguyen T."/>
            <person name="Pegot-Espagnet P."/>
            <person name="Pouilly N."/>
            <person name="Raftis F."/>
            <person name="Sallet E."/>
            <person name="Schiex T."/>
            <person name="Thomas J."/>
            <person name="Vandecasteele C."/>
            <person name="Vares D."/>
            <person name="Vear F."/>
            <person name="Vautrin S."/>
            <person name="Crespi M."/>
            <person name="Mangin B."/>
            <person name="Burke J.M."/>
            <person name="Salse J."/>
            <person name="Munos S."/>
            <person name="Vincourt P."/>
            <person name="Rieseberg L.H."/>
            <person name="Langlade N.B."/>
        </authorList>
    </citation>
    <scope>NUCLEOTIDE SEQUENCE</scope>
    <source>
        <tissue evidence="1">Leaves</tissue>
    </source>
</reference>
<proteinExistence type="predicted"/>
<evidence type="ECO:0000313" key="1">
    <source>
        <dbReference type="EMBL" id="KAF5784382.1"/>
    </source>
</evidence>
<keyword evidence="2" id="KW-1185">Reference proteome</keyword>
<organism evidence="1 2">
    <name type="scientific">Helianthus annuus</name>
    <name type="common">Common sunflower</name>
    <dbReference type="NCBI Taxonomy" id="4232"/>
    <lineage>
        <taxon>Eukaryota</taxon>
        <taxon>Viridiplantae</taxon>
        <taxon>Streptophyta</taxon>
        <taxon>Embryophyta</taxon>
        <taxon>Tracheophyta</taxon>
        <taxon>Spermatophyta</taxon>
        <taxon>Magnoliopsida</taxon>
        <taxon>eudicotyledons</taxon>
        <taxon>Gunneridae</taxon>
        <taxon>Pentapetalae</taxon>
        <taxon>asterids</taxon>
        <taxon>campanulids</taxon>
        <taxon>Asterales</taxon>
        <taxon>Asteraceae</taxon>
        <taxon>Asteroideae</taxon>
        <taxon>Heliantheae alliance</taxon>
        <taxon>Heliantheae</taxon>
        <taxon>Helianthus</taxon>
    </lineage>
</organism>
<protein>
    <submittedName>
        <fullName evidence="1">Uncharacterized protein</fullName>
    </submittedName>
</protein>
<name>A0A9K3HTQ6_HELAN</name>
<dbReference type="Proteomes" id="UP000215914">
    <property type="component" value="Unassembled WGS sequence"/>
</dbReference>
<accession>A0A9K3HTQ6</accession>
<dbReference type="AlphaFoldDB" id="A0A9K3HTQ6"/>
<dbReference type="Gramene" id="mRNA:HanXRQr2_Chr11g0518921">
    <property type="protein sequence ID" value="CDS:HanXRQr2_Chr11g0518921.1"/>
    <property type="gene ID" value="HanXRQr2_Chr11g0518921"/>
</dbReference>
<sequence length="72" mass="8278">MKRSLPKAFSARARSRKRFGMELRGGADFQPFFFGLGDLVNYHVHVLGSKVWKQLIYSGLSNDDLVYLVEQK</sequence>
<reference evidence="1" key="2">
    <citation type="submission" date="2020-06" db="EMBL/GenBank/DDBJ databases">
        <title>Helianthus annuus Genome sequencing and assembly Release 2.</title>
        <authorList>
            <person name="Gouzy J."/>
            <person name="Langlade N."/>
            <person name="Munos S."/>
        </authorList>
    </citation>
    <scope>NUCLEOTIDE SEQUENCE</scope>
    <source>
        <tissue evidence="1">Leaves</tissue>
    </source>
</reference>
<comment type="caution">
    <text evidence="1">The sequence shown here is derived from an EMBL/GenBank/DDBJ whole genome shotgun (WGS) entry which is preliminary data.</text>
</comment>
<evidence type="ECO:0000313" key="2">
    <source>
        <dbReference type="Proteomes" id="UP000215914"/>
    </source>
</evidence>